<dbReference type="Pfam" id="PF00702">
    <property type="entry name" value="Hydrolase"/>
    <property type="match status" value="1"/>
</dbReference>
<dbReference type="PANTHER" id="PTHR18901">
    <property type="entry name" value="2-DEOXYGLUCOSE-6-PHOSPHATE PHOSPHATASE 2"/>
    <property type="match status" value="1"/>
</dbReference>
<dbReference type="EC" id="3.1.3.23" evidence="1"/>
<dbReference type="CDD" id="cd07505">
    <property type="entry name" value="HAD_BPGM-like"/>
    <property type="match status" value="1"/>
</dbReference>
<dbReference type="SUPFAM" id="SSF56784">
    <property type="entry name" value="HAD-like"/>
    <property type="match status" value="1"/>
</dbReference>
<evidence type="ECO:0000313" key="1">
    <source>
        <dbReference type="EMBL" id="KFI85858.1"/>
    </source>
</evidence>
<dbReference type="AlphaFoldDB" id="A0A087CRF8"/>
<dbReference type="STRING" id="1437610.BREU_1041"/>
<sequence>MVVSPVKAAIFDLDGTLLDSMGVWNQIDIDFLGRRGIAVPDDYMSTVASMQFRQIAEYTIARFALQETPEQVMAEWDEMAHAAYATQVMPKAGAIAYLNELKRSGVKLGVATTLLPKLREAALAHLGIAECFDAVVSVDDAGGVGKSKPDVYLLAARRLGAEPSDCIVFEDLLVGIRSAKSAGMRVWAMYDDSSSADWPEIERLADGALHDFHEAPRNW</sequence>
<dbReference type="SFLD" id="SFLDS00003">
    <property type="entry name" value="Haloacid_Dehalogenase"/>
    <property type="match status" value="1"/>
</dbReference>
<dbReference type="InterPro" id="IPR023198">
    <property type="entry name" value="PGP-like_dom2"/>
</dbReference>
<reference evidence="1 2" key="1">
    <citation type="submission" date="2014-03" db="EMBL/GenBank/DDBJ databases">
        <title>Genomics of Bifidobacteria.</title>
        <authorList>
            <person name="Ventura M."/>
            <person name="Milani C."/>
            <person name="Lugli G.A."/>
        </authorList>
    </citation>
    <scope>NUCLEOTIDE SEQUENCE [LARGE SCALE GENOMIC DNA]</scope>
    <source>
        <strain evidence="1 2">DSM 23975</strain>
    </source>
</reference>
<organism evidence="1 2">
    <name type="scientific">Bifidobacterium reuteri DSM 23975</name>
    <dbReference type="NCBI Taxonomy" id="1437610"/>
    <lineage>
        <taxon>Bacteria</taxon>
        <taxon>Bacillati</taxon>
        <taxon>Actinomycetota</taxon>
        <taxon>Actinomycetes</taxon>
        <taxon>Bifidobacteriales</taxon>
        <taxon>Bifidobacteriaceae</taxon>
        <taxon>Bifidobacterium</taxon>
    </lineage>
</organism>
<dbReference type="GO" id="GO:0050308">
    <property type="term" value="F:sugar-phosphatase activity"/>
    <property type="evidence" value="ECO:0007669"/>
    <property type="project" value="UniProtKB-EC"/>
</dbReference>
<accession>A0A087CRF8</accession>
<protein>
    <submittedName>
        <fullName evidence="1">HAD superfamily hydrolase</fullName>
        <ecNumber evidence="1">3.1.3.23</ecNumber>
    </submittedName>
</protein>
<dbReference type="Gene3D" id="1.10.150.240">
    <property type="entry name" value="Putative phosphatase, domain 2"/>
    <property type="match status" value="1"/>
</dbReference>
<dbReference type="OrthoDB" id="9797743at2"/>
<comment type="caution">
    <text evidence="1">The sequence shown here is derived from an EMBL/GenBank/DDBJ whole genome shotgun (WGS) entry which is preliminary data.</text>
</comment>
<dbReference type="InterPro" id="IPR036412">
    <property type="entry name" value="HAD-like_sf"/>
</dbReference>
<dbReference type="Gene3D" id="3.40.50.1000">
    <property type="entry name" value="HAD superfamily/HAD-like"/>
    <property type="match status" value="1"/>
</dbReference>
<dbReference type="InterPro" id="IPR006439">
    <property type="entry name" value="HAD-SF_hydro_IA"/>
</dbReference>
<dbReference type="InterPro" id="IPR023214">
    <property type="entry name" value="HAD_sf"/>
</dbReference>
<dbReference type="RefSeq" id="WP_044088571.1">
    <property type="nucleotide sequence ID" value="NZ_JDUW01000002.1"/>
</dbReference>
<dbReference type="EMBL" id="JGZK01000006">
    <property type="protein sequence ID" value="KFI85858.1"/>
    <property type="molecule type" value="Genomic_DNA"/>
</dbReference>
<name>A0A087CRF8_9BIFI</name>
<keyword evidence="2" id="KW-1185">Reference proteome</keyword>
<proteinExistence type="predicted"/>
<dbReference type="Proteomes" id="UP000028984">
    <property type="component" value="Unassembled WGS sequence"/>
</dbReference>
<keyword evidence="1" id="KW-0378">Hydrolase</keyword>
<gene>
    <name evidence="1" type="ORF">BREU_1041</name>
</gene>
<dbReference type="PRINTS" id="PR00413">
    <property type="entry name" value="HADHALOGNASE"/>
</dbReference>
<dbReference type="SFLD" id="SFLDG01129">
    <property type="entry name" value="C1.5:_HAD__Beta-PGM__Phosphata"/>
    <property type="match status" value="1"/>
</dbReference>
<dbReference type="NCBIfam" id="TIGR01509">
    <property type="entry name" value="HAD-SF-IA-v3"/>
    <property type="match status" value="1"/>
</dbReference>
<dbReference type="PANTHER" id="PTHR18901:SF38">
    <property type="entry name" value="PSEUDOURIDINE-5'-PHOSPHATASE"/>
    <property type="match status" value="1"/>
</dbReference>
<dbReference type="eggNOG" id="COG0637">
    <property type="taxonomic scope" value="Bacteria"/>
</dbReference>
<evidence type="ECO:0000313" key="2">
    <source>
        <dbReference type="Proteomes" id="UP000028984"/>
    </source>
</evidence>